<evidence type="ECO:0000313" key="1">
    <source>
        <dbReference type="EMBL" id="MEL1266191.1"/>
    </source>
</evidence>
<comment type="caution">
    <text evidence="1">The sequence shown here is derived from an EMBL/GenBank/DDBJ whole genome shotgun (WGS) entry which is preliminary data.</text>
</comment>
<evidence type="ECO:0000313" key="2">
    <source>
        <dbReference type="Proteomes" id="UP001459204"/>
    </source>
</evidence>
<dbReference type="RefSeq" id="WP_341727364.1">
    <property type="nucleotide sequence ID" value="NZ_JBBWWT010000013.1"/>
</dbReference>
<name>A0ABU9J730_9GAMM</name>
<dbReference type="Proteomes" id="UP001459204">
    <property type="component" value="Unassembled WGS sequence"/>
</dbReference>
<dbReference type="EMBL" id="JBBWWT010000013">
    <property type="protein sequence ID" value="MEL1266191.1"/>
    <property type="molecule type" value="Genomic_DNA"/>
</dbReference>
<sequence>MSLALLAGMSVYAVAARPDTVTRPTFDEKSVPSELTDALAGRATIQNLDASFSDSALESLFPMEAGERIERDKSLVWAVDEKKFYFFPVSYKKQTCRFVFVDASDMKVISDGGFYLDDCTFISRPELIDINNDGVTDFRVRMKLGHQIGSSVRVKHSLDFIYDGNKKMYCETDSGMPCN</sequence>
<keyword evidence="2" id="KW-1185">Reference proteome</keyword>
<gene>
    <name evidence="1" type="ORF">AAD027_17695</name>
</gene>
<reference evidence="1 2" key="1">
    <citation type="submission" date="2024-04" db="EMBL/GenBank/DDBJ databases">
        <title>Draft genome sequence of Pseudoxanthomonas putridarboris WD12.</title>
        <authorList>
            <person name="Oh J."/>
        </authorList>
    </citation>
    <scope>NUCLEOTIDE SEQUENCE [LARGE SCALE GENOMIC DNA]</scope>
    <source>
        <strain evidence="1 2">WD12</strain>
    </source>
</reference>
<organism evidence="1 2">
    <name type="scientific">Pseudoxanthomonas putridarboris</name>
    <dbReference type="NCBI Taxonomy" id="752605"/>
    <lineage>
        <taxon>Bacteria</taxon>
        <taxon>Pseudomonadati</taxon>
        <taxon>Pseudomonadota</taxon>
        <taxon>Gammaproteobacteria</taxon>
        <taxon>Lysobacterales</taxon>
        <taxon>Lysobacteraceae</taxon>
        <taxon>Pseudoxanthomonas</taxon>
    </lineage>
</organism>
<protein>
    <submittedName>
        <fullName evidence="1">Uncharacterized protein</fullName>
    </submittedName>
</protein>
<proteinExistence type="predicted"/>
<accession>A0ABU9J730</accession>